<evidence type="ECO:0000259" key="7">
    <source>
        <dbReference type="Pfam" id="PF04082"/>
    </source>
</evidence>
<dbReference type="GO" id="GO:0000981">
    <property type="term" value="F:DNA-binding transcription factor activity, RNA polymerase II-specific"/>
    <property type="evidence" value="ECO:0007669"/>
    <property type="project" value="InterPro"/>
</dbReference>
<organism evidence="8 9">
    <name type="scientific">Kwoniella mangroviensis CBS 10435</name>
    <dbReference type="NCBI Taxonomy" id="1331196"/>
    <lineage>
        <taxon>Eukaryota</taxon>
        <taxon>Fungi</taxon>
        <taxon>Dikarya</taxon>
        <taxon>Basidiomycota</taxon>
        <taxon>Agaricomycotina</taxon>
        <taxon>Tremellomycetes</taxon>
        <taxon>Tremellales</taxon>
        <taxon>Cryptococcaceae</taxon>
        <taxon>Kwoniella</taxon>
    </lineage>
</organism>
<proteinExistence type="predicted"/>
<evidence type="ECO:0000313" key="9">
    <source>
        <dbReference type="Proteomes" id="UP000092583"/>
    </source>
</evidence>
<dbReference type="GO" id="GO:0006351">
    <property type="term" value="P:DNA-templated transcription"/>
    <property type="evidence" value="ECO:0007669"/>
    <property type="project" value="InterPro"/>
</dbReference>
<dbReference type="InterPro" id="IPR051059">
    <property type="entry name" value="VerF-like"/>
</dbReference>
<feature type="domain" description="Xylanolytic transcriptional activator regulatory" evidence="7">
    <location>
        <begin position="61"/>
        <end position="269"/>
    </location>
</feature>
<comment type="subcellular location">
    <subcellularLocation>
        <location evidence="1">Nucleus</location>
    </subcellularLocation>
</comment>
<gene>
    <name evidence="8" type="ORF">L486_04647</name>
</gene>
<evidence type="ECO:0000256" key="3">
    <source>
        <dbReference type="ARBA" id="ARBA00022737"/>
    </source>
</evidence>
<dbReference type="PANTHER" id="PTHR40626">
    <property type="entry name" value="MIP31509P"/>
    <property type="match status" value="1"/>
</dbReference>
<sequence length="540" mass="59428">MDQDDQVANRAITQTHALVANMVRWAVSQSMTGTDDLDVSQSTHVISQMNLVSSHFLDRCLSAYFNRFLAALPITHRATFNIRTTNAPLLLSMIAVGSLCLQSDDARRLGDSIWRLANTAVSSSWQELIKIKGDFDSCQGLALVTTVLLVQIYATASTDPELKNSAVVAQPLGFRCARLAGMFDIQTPPQAETISPEFKALEGQALTDSWYKWSARETQQRTLLGLYLMDAQVCSLFDAAPSVRHTLSQLPPVCTDAAFYAPTAEAWRKVMVDEDGSYGSPYRGPLSTLYSCNPTSGPLRRSITSGFTVAALLDGIYCLVVEQRDLPLSLRNEEMSSLIDRLDRFRNDFLLNDKPEIDIPALAMKWHTTSISLLELWLPTGIALKENAESINKWFSTPQGRRAVLHANAIRQVVDTMPFSAISTPRIQTPVCTYHAGYIMMLWLKSHMCAKGAGNWDLDHEVDWQRLGSIGQVISQRDLVTAVEGGGPETFVNEGGTTSLRGKKFDATGISALISALTTFGGTWPAARTMTNQLIAMSYA</sequence>
<dbReference type="PANTHER" id="PTHR40626:SF14">
    <property type="entry name" value="C2H2 TYPE ZINC FINGER DOMAIN PROTEIN (AFU_ORTHOLOGUE AFUA_1G02360)"/>
    <property type="match status" value="1"/>
</dbReference>
<name>A0A1B9IP03_9TREE</name>
<evidence type="ECO:0000313" key="8">
    <source>
        <dbReference type="EMBL" id="OCF57191.1"/>
    </source>
</evidence>
<dbReference type="GO" id="GO:0005634">
    <property type="term" value="C:nucleus"/>
    <property type="evidence" value="ECO:0007669"/>
    <property type="project" value="UniProtKB-SubCell"/>
</dbReference>
<dbReference type="Pfam" id="PF04082">
    <property type="entry name" value="Fungal_trans"/>
    <property type="match status" value="1"/>
</dbReference>
<reference evidence="8 9" key="1">
    <citation type="submission" date="2013-07" db="EMBL/GenBank/DDBJ databases">
        <title>The Genome Sequence of Kwoniella mangroviensis CBS10435.</title>
        <authorList>
            <consortium name="The Broad Institute Genome Sequencing Platform"/>
            <person name="Cuomo C."/>
            <person name="Litvintseva A."/>
            <person name="Chen Y."/>
            <person name="Heitman J."/>
            <person name="Sun S."/>
            <person name="Springer D."/>
            <person name="Dromer F."/>
            <person name="Young S.K."/>
            <person name="Zeng Q."/>
            <person name="Gargeya S."/>
            <person name="Fitzgerald M."/>
            <person name="Abouelleil A."/>
            <person name="Alvarado L."/>
            <person name="Berlin A.M."/>
            <person name="Chapman S.B."/>
            <person name="Dewar J."/>
            <person name="Goldberg J."/>
            <person name="Griggs A."/>
            <person name="Gujja S."/>
            <person name="Hansen M."/>
            <person name="Howarth C."/>
            <person name="Imamovic A."/>
            <person name="Larimer J."/>
            <person name="McCowan C."/>
            <person name="Murphy C."/>
            <person name="Pearson M."/>
            <person name="Priest M."/>
            <person name="Roberts A."/>
            <person name="Saif S."/>
            <person name="Shea T."/>
            <person name="Sykes S."/>
            <person name="Wortman J."/>
            <person name="Nusbaum C."/>
            <person name="Birren B."/>
        </authorList>
    </citation>
    <scope>NUCLEOTIDE SEQUENCE [LARGE SCALE GENOMIC DNA]</scope>
    <source>
        <strain evidence="8 9">CBS 10435</strain>
    </source>
</reference>
<dbReference type="STRING" id="1331196.A0A1B9IP03"/>
<evidence type="ECO:0000256" key="2">
    <source>
        <dbReference type="ARBA" id="ARBA00022723"/>
    </source>
</evidence>
<keyword evidence="3" id="KW-0677">Repeat</keyword>
<evidence type="ECO:0000256" key="6">
    <source>
        <dbReference type="ARBA" id="ARBA00023242"/>
    </source>
</evidence>
<keyword evidence="2" id="KW-0479">Metal-binding</keyword>
<dbReference type="CDD" id="cd12148">
    <property type="entry name" value="fungal_TF_MHR"/>
    <property type="match status" value="1"/>
</dbReference>
<accession>A0A1B9IP03</accession>
<reference evidence="9" key="2">
    <citation type="submission" date="2013-12" db="EMBL/GenBank/DDBJ databases">
        <title>Evolution of pathogenesis and genome organization in the Tremellales.</title>
        <authorList>
            <person name="Cuomo C."/>
            <person name="Litvintseva A."/>
            <person name="Heitman J."/>
            <person name="Chen Y."/>
            <person name="Sun S."/>
            <person name="Springer D."/>
            <person name="Dromer F."/>
            <person name="Young S."/>
            <person name="Zeng Q."/>
            <person name="Chapman S."/>
            <person name="Gujja S."/>
            <person name="Saif S."/>
            <person name="Birren B."/>
        </authorList>
    </citation>
    <scope>NUCLEOTIDE SEQUENCE [LARGE SCALE GENOMIC DNA]</scope>
    <source>
        <strain evidence="9">CBS 10435</strain>
    </source>
</reference>
<dbReference type="EMBL" id="KI669463">
    <property type="protein sequence ID" value="OCF57191.1"/>
    <property type="molecule type" value="Genomic_DNA"/>
</dbReference>
<protein>
    <recommendedName>
        <fullName evidence="7">Xylanolytic transcriptional activator regulatory domain-containing protein</fullName>
    </recommendedName>
</protein>
<dbReference type="GO" id="GO:0000978">
    <property type="term" value="F:RNA polymerase II cis-regulatory region sequence-specific DNA binding"/>
    <property type="evidence" value="ECO:0007669"/>
    <property type="project" value="InterPro"/>
</dbReference>
<keyword evidence="4" id="KW-0863">Zinc-finger</keyword>
<dbReference type="InterPro" id="IPR007219">
    <property type="entry name" value="XnlR_reg_dom"/>
</dbReference>
<dbReference type="GO" id="GO:0000785">
    <property type="term" value="C:chromatin"/>
    <property type="evidence" value="ECO:0007669"/>
    <property type="project" value="TreeGrafter"/>
</dbReference>
<evidence type="ECO:0000256" key="4">
    <source>
        <dbReference type="ARBA" id="ARBA00022771"/>
    </source>
</evidence>
<dbReference type="Proteomes" id="UP000092583">
    <property type="component" value="Unassembled WGS sequence"/>
</dbReference>
<dbReference type="AlphaFoldDB" id="A0A1B9IP03"/>
<evidence type="ECO:0000256" key="5">
    <source>
        <dbReference type="ARBA" id="ARBA00022833"/>
    </source>
</evidence>
<dbReference type="GO" id="GO:0008270">
    <property type="term" value="F:zinc ion binding"/>
    <property type="evidence" value="ECO:0007669"/>
    <property type="project" value="UniProtKB-KW"/>
</dbReference>
<keyword evidence="6" id="KW-0539">Nucleus</keyword>
<keyword evidence="9" id="KW-1185">Reference proteome</keyword>
<keyword evidence="5" id="KW-0862">Zinc</keyword>
<dbReference type="OrthoDB" id="3945418at2759"/>
<evidence type="ECO:0000256" key="1">
    <source>
        <dbReference type="ARBA" id="ARBA00004123"/>
    </source>
</evidence>